<dbReference type="InterPro" id="IPR007712">
    <property type="entry name" value="RelE/ParE_toxin"/>
</dbReference>
<dbReference type="AlphaFoldDB" id="A0A1T4XA78"/>
<organism evidence="2 3">
    <name type="scientific">Prosthecobacter debontii</name>
    <dbReference type="NCBI Taxonomy" id="48467"/>
    <lineage>
        <taxon>Bacteria</taxon>
        <taxon>Pseudomonadati</taxon>
        <taxon>Verrucomicrobiota</taxon>
        <taxon>Verrucomicrobiia</taxon>
        <taxon>Verrucomicrobiales</taxon>
        <taxon>Verrucomicrobiaceae</taxon>
        <taxon>Prosthecobacter</taxon>
    </lineage>
</organism>
<dbReference type="Pfam" id="PF05016">
    <property type="entry name" value="ParE_toxin"/>
    <property type="match status" value="1"/>
</dbReference>
<evidence type="ECO:0000313" key="3">
    <source>
        <dbReference type="Proteomes" id="UP000190774"/>
    </source>
</evidence>
<keyword evidence="3" id="KW-1185">Reference proteome</keyword>
<dbReference type="Gene3D" id="3.30.2310.20">
    <property type="entry name" value="RelE-like"/>
    <property type="match status" value="1"/>
</dbReference>
<dbReference type="OrthoDB" id="199685at2"/>
<dbReference type="EMBL" id="FUYE01000003">
    <property type="protein sequence ID" value="SKA86510.1"/>
    <property type="molecule type" value="Genomic_DNA"/>
</dbReference>
<name>A0A1T4XA78_9BACT</name>
<evidence type="ECO:0000313" key="2">
    <source>
        <dbReference type="EMBL" id="SKA86510.1"/>
    </source>
</evidence>
<sequence>MKIRFAASARLELTEAFDYYEAAQPGLGEDFLREIEVCMELIRQWPEGWTSLSAKIRRCRTKRFPFGLLYEIRSDHIAIVAVADLRRDPQRWEDLL</sequence>
<evidence type="ECO:0000256" key="1">
    <source>
        <dbReference type="ARBA" id="ARBA00022649"/>
    </source>
</evidence>
<dbReference type="RefSeq" id="WP_078812496.1">
    <property type="nucleotide sequence ID" value="NZ_FUYE01000003.1"/>
</dbReference>
<gene>
    <name evidence="2" type="ORF">SAMN02745166_01306</name>
</gene>
<dbReference type="STRING" id="48467.SAMN02745166_01306"/>
<reference evidence="3" key="1">
    <citation type="submission" date="2017-02" db="EMBL/GenBank/DDBJ databases">
        <authorList>
            <person name="Varghese N."/>
            <person name="Submissions S."/>
        </authorList>
    </citation>
    <scope>NUCLEOTIDE SEQUENCE [LARGE SCALE GENOMIC DNA]</scope>
    <source>
        <strain evidence="3">ATCC 700200</strain>
    </source>
</reference>
<keyword evidence="1" id="KW-1277">Toxin-antitoxin system</keyword>
<accession>A0A1T4XA78</accession>
<dbReference type="InterPro" id="IPR035093">
    <property type="entry name" value="RelE/ParE_toxin_dom_sf"/>
</dbReference>
<protein>
    <submittedName>
        <fullName evidence="2">ParE toxin of type II toxin-antitoxin system, parDE</fullName>
    </submittedName>
</protein>
<dbReference type="Proteomes" id="UP000190774">
    <property type="component" value="Unassembled WGS sequence"/>
</dbReference>
<proteinExistence type="predicted"/>